<dbReference type="STRING" id="60175.A0A1V6Z452"/>
<dbReference type="Gene3D" id="1.25.40.20">
    <property type="entry name" value="Ankyrin repeat-containing domain"/>
    <property type="match status" value="1"/>
</dbReference>
<dbReference type="InterPro" id="IPR036770">
    <property type="entry name" value="Ankyrin_rpt-contain_sf"/>
</dbReference>
<dbReference type="SUPFAM" id="SSF48403">
    <property type="entry name" value="Ankyrin repeat"/>
    <property type="match status" value="1"/>
</dbReference>
<dbReference type="Proteomes" id="UP000191691">
    <property type="component" value="Unassembled WGS sequence"/>
</dbReference>
<keyword evidence="2 3" id="KW-0040">ANK repeat</keyword>
<organism evidence="4 5">
    <name type="scientific">Penicillium nalgiovense</name>
    <dbReference type="NCBI Taxonomy" id="60175"/>
    <lineage>
        <taxon>Eukaryota</taxon>
        <taxon>Fungi</taxon>
        <taxon>Dikarya</taxon>
        <taxon>Ascomycota</taxon>
        <taxon>Pezizomycotina</taxon>
        <taxon>Eurotiomycetes</taxon>
        <taxon>Eurotiomycetidae</taxon>
        <taxon>Eurotiales</taxon>
        <taxon>Aspergillaceae</taxon>
        <taxon>Penicillium</taxon>
    </lineage>
</organism>
<evidence type="ECO:0000256" key="1">
    <source>
        <dbReference type="ARBA" id="ARBA00022737"/>
    </source>
</evidence>
<dbReference type="PANTHER" id="PTHR24166:SF48">
    <property type="entry name" value="PROTEIN VAPYRIN"/>
    <property type="match status" value="1"/>
</dbReference>
<evidence type="ECO:0000256" key="3">
    <source>
        <dbReference type="PROSITE-ProRule" id="PRU00023"/>
    </source>
</evidence>
<feature type="repeat" description="ANK" evidence="3">
    <location>
        <begin position="172"/>
        <end position="204"/>
    </location>
</feature>
<name>A0A1V6Z452_PENNA</name>
<evidence type="ECO:0000313" key="4">
    <source>
        <dbReference type="EMBL" id="OQE94461.1"/>
    </source>
</evidence>
<keyword evidence="1" id="KW-0677">Repeat</keyword>
<evidence type="ECO:0000313" key="5">
    <source>
        <dbReference type="Proteomes" id="UP000191691"/>
    </source>
</evidence>
<comment type="caution">
    <text evidence="4">The sequence shown here is derived from an EMBL/GenBank/DDBJ whole genome shotgun (WGS) entry which is preliminary data.</text>
</comment>
<reference evidence="5" key="1">
    <citation type="journal article" date="2017" name="Nat. Microbiol.">
        <title>Global analysis of biosynthetic gene clusters reveals vast potential of secondary metabolite production in Penicillium species.</title>
        <authorList>
            <person name="Nielsen J.C."/>
            <person name="Grijseels S."/>
            <person name="Prigent S."/>
            <person name="Ji B."/>
            <person name="Dainat J."/>
            <person name="Nielsen K.F."/>
            <person name="Frisvad J.C."/>
            <person name="Workman M."/>
            <person name="Nielsen J."/>
        </authorList>
    </citation>
    <scope>NUCLEOTIDE SEQUENCE [LARGE SCALE GENOMIC DNA]</scope>
    <source>
        <strain evidence="5">IBT 13039</strain>
    </source>
</reference>
<dbReference type="EMBL" id="MOOB01000004">
    <property type="protein sequence ID" value="OQE94461.1"/>
    <property type="molecule type" value="Genomic_DNA"/>
</dbReference>
<dbReference type="InterPro" id="IPR050889">
    <property type="entry name" value="Dendritic_Spine_Reg/Scaffold"/>
</dbReference>
<dbReference type="AlphaFoldDB" id="A0A1V6Z452"/>
<accession>A0A1V6Z452</accession>
<dbReference type="Pfam" id="PF12796">
    <property type="entry name" value="Ank_2"/>
    <property type="match status" value="1"/>
</dbReference>
<dbReference type="SMART" id="SM00248">
    <property type="entry name" value="ANK"/>
    <property type="match status" value="3"/>
</dbReference>
<dbReference type="InterPro" id="IPR002110">
    <property type="entry name" value="Ankyrin_rpt"/>
</dbReference>
<keyword evidence="5" id="KW-1185">Reference proteome</keyword>
<dbReference type="PANTHER" id="PTHR24166">
    <property type="entry name" value="ROLLING PEBBLES, ISOFORM B"/>
    <property type="match status" value="1"/>
</dbReference>
<sequence>MDPISAIGFASAIVQILSALTSTIHGLYGPHGKFSDADVTIHSFIQELGCIQTALLSLEEWNRLSSSNVMVSEEFNEQLVTAMGGCQIIMEILFEDVMTLVRGSHNDGTFGFRLRIRAIWKKILWKDTRRNYMPNVGDRPLSVACRCGHVAAVRKLLDRGSPLYQKHQATSRSDSPPCLAAMSDHLPVVSLLLERGASASKKDETGWQPFRYAAYHGHLDVRYLLYVNPNRILPGGSLVGPQLEKNHQCRTPSFLGKSLSFPLKFPRGLREYRLAARDLEALPLEIRQCRHIIIVKRVAFPEQFLGVKVSFRLRGPRSRLNVLKIPLRIPQTQIRTRRLQYTRHLKEI</sequence>
<protein>
    <submittedName>
        <fullName evidence="4">Uncharacterized protein</fullName>
    </submittedName>
</protein>
<dbReference type="PROSITE" id="PS50088">
    <property type="entry name" value="ANK_REPEAT"/>
    <property type="match status" value="1"/>
</dbReference>
<proteinExistence type="predicted"/>
<evidence type="ECO:0000256" key="2">
    <source>
        <dbReference type="ARBA" id="ARBA00023043"/>
    </source>
</evidence>
<gene>
    <name evidence="4" type="ORF">PENNAL_c0004G08807</name>
</gene>